<dbReference type="SUPFAM" id="SSF158791">
    <property type="entry name" value="MgtE N-terminal domain-like"/>
    <property type="match status" value="1"/>
</dbReference>
<reference evidence="4" key="1">
    <citation type="submission" date="2010-12" db="EMBL/GenBank/DDBJ databases">
        <title>Complete sequence of Bacillus cellulosilyticus DSM 2522.</title>
        <authorList>
            <consortium name="US DOE Joint Genome Institute"/>
            <person name="Lucas S."/>
            <person name="Copeland A."/>
            <person name="Lapidus A."/>
            <person name="Cheng J.-F."/>
            <person name="Bruce D."/>
            <person name="Goodwin L."/>
            <person name="Pitluck S."/>
            <person name="Chertkov O."/>
            <person name="Detter J.C."/>
            <person name="Han C."/>
            <person name="Tapia R."/>
            <person name="Land M."/>
            <person name="Hauser L."/>
            <person name="Jeffries C."/>
            <person name="Kyrpides N."/>
            <person name="Ivanova N."/>
            <person name="Mikhailova N."/>
            <person name="Brumm P."/>
            <person name="Mead D."/>
            <person name="Woyke T."/>
        </authorList>
    </citation>
    <scope>NUCLEOTIDE SEQUENCE [LARGE SCALE GENOMIC DNA]</scope>
    <source>
        <strain evidence="4">DSM 2522</strain>
    </source>
</reference>
<keyword evidence="5" id="KW-1185">Reference proteome</keyword>
<accession>E6TSW3</accession>
<protein>
    <submittedName>
        <fullName evidence="4">MgtE intracellular region</fullName>
    </submittedName>
</protein>
<feature type="domain" description="Magnesium transporter MgtE intracellular" evidence="3">
    <location>
        <begin position="135"/>
        <end position="188"/>
    </location>
</feature>
<dbReference type="EMBL" id="CP002394">
    <property type="protein sequence ID" value="ADU30755.1"/>
    <property type="molecule type" value="Genomic_DNA"/>
</dbReference>
<keyword evidence="1" id="KW-0175">Coiled coil</keyword>
<evidence type="ECO:0000259" key="3">
    <source>
        <dbReference type="Pfam" id="PF03448"/>
    </source>
</evidence>
<dbReference type="KEGG" id="bco:Bcell_2498"/>
<proteinExistence type="predicted"/>
<dbReference type="eggNOG" id="COG3334">
    <property type="taxonomic scope" value="Bacteria"/>
</dbReference>
<dbReference type="InterPro" id="IPR006668">
    <property type="entry name" value="Mg_transptr_MgtE_intracell_dom"/>
</dbReference>
<feature type="transmembrane region" description="Helical" evidence="2">
    <location>
        <begin position="12"/>
        <end position="32"/>
    </location>
</feature>
<evidence type="ECO:0000256" key="1">
    <source>
        <dbReference type="SAM" id="Coils"/>
    </source>
</evidence>
<sequence>MSENHKESKWQYFLMVILIPIIFAIILAGVLLHTTGIMNVGERLQQTVSFLPFIDSEEQVEEGEDEEGFSLEEEIANLEREVSSYASQIYQLELDLEDREAQITLLEDQLSTMEEHGEDVIDEDIVVTDIKEIIRTLEAMSASKAANILSEMTNEEAATYLRMMKVDTKSQIISRLDPADAAEIITILSE</sequence>
<dbReference type="Gene3D" id="1.25.60.10">
    <property type="entry name" value="MgtE N-terminal domain-like"/>
    <property type="match status" value="1"/>
</dbReference>
<evidence type="ECO:0000313" key="5">
    <source>
        <dbReference type="Proteomes" id="UP000001401"/>
    </source>
</evidence>
<dbReference type="OrthoDB" id="2888242at2"/>
<name>E6TSW3_EVAC2</name>
<keyword evidence="2" id="KW-0812">Transmembrane</keyword>
<dbReference type="Proteomes" id="UP000001401">
    <property type="component" value="Chromosome"/>
</dbReference>
<dbReference type="Pfam" id="PF03448">
    <property type="entry name" value="MgtE_N"/>
    <property type="match status" value="1"/>
</dbReference>
<gene>
    <name evidence="4" type="ordered locus">Bcell_2498</name>
</gene>
<evidence type="ECO:0000256" key="2">
    <source>
        <dbReference type="SAM" id="Phobius"/>
    </source>
</evidence>
<organism evidence="4 5">
    <name type="scientific">Evansella cellulosilytica (strain ATCC 21833 / DSM 2522 / FERM P-1141 / JCM 9156 / N-4)</name>
    <name type="common">Bacillus cellulosilyticus</name>
    <dbReference type="NCBI Taxonomy" id="649639"/>
    <lineage>
        <taxon>Bacteria</taxon>
        <taxon>Bacillati</taxon>
        <taxon>Bacillota</taxon>
        <taxon>Bacilli</taxon>
        <taxon>Bacillales</taxon>
        <taxon>Bacillaceae</taxon>
        <taxon>Evansella</taxon>
    </lineage>
</organism>
<feature type="coiled-coil region" evidence="1">
    <location>
        <begin position="75"/>
        <end position="116"/>
    </location>
</feature>
<dbReference type="RefSeq" id="WP_013489089.1">
    <property type="nucleotide sequence ID" value="NC_014829.1"/>
</dbReference>
<keyword evidence="2" id="KW-0472">Membrane</keyword>
<dbReference type="InterPro" id="IPR038076">
    <property type="entry name" value="MgtE_N_sf"/>
</dbReference>
<keyword evidence="2" id="KW-1133">Transmembrane helix</keyword>
<dbReference type="STRING" id="649639.Bcell_2498"/>
<dbReference type="AlphaFoldDB" id="E6TSW3"/>
<evidence type="ECO:0000313" key="4">
    <source>
        <dbReference type="EMBL" id="ADU30755.1"/>
    </source>
</evidence>
<dbReference type="HOGENOM" id="CLU_111962_1_1_9"/>